<protein>
    <submittedName>
        <fullName evidence="4">Short-chain dehydrogenase</fullName>
    </submittedName>
</protein>
<dbReference type="PANTHER" id="PTHR43618:SF8">
    <property type="entry name" value="7ALPHA-HYDROXYSTEROID DEHYDROGENASE"/>
    <property type="match status" value="1"/>
</dbReference>
<evidence type="ECO:0000256" key="3">
    <source>
        <dbReference type="ARBA" id="ARBA00023002"/>
    </source>
</evidence>
<dbReference type="eggNOG" id="arCOG01259">
    <property type="taxonomic scope" value="Archaea"/>
</dbReference>
<dbReference type="EMBL" id="KE356561">
    <property type="protein sequence ID" value="ERG96174.1"/>
    <property type="molecule type" value="Genomic_DNA"/>
</dbReference>
<keyword evidence="2" id="KW-0521">NADP</keyword>
<dbReference type="GO" id="GO:0016491">
    <property type="term" value="F:oxidoreductase activity"/>
    <property type="evidence" value="ECO:0007669"/>
    <property type="project" value="UniProtKB-KW"/>
</dbReference>
<comment type="similarity">
    <text evidence="1">Belongs to the short-chain dehydrogenases/reductases (SDR) family.</text>
</comment>
<organism evidence="4 5">
    <name type="scientific">Haloquadratum walsbyi J07HQW2</name>
    <dbReference type="NCBI Taxonomy" id="1238425"/>
    <lineage>
        <taxon>Archaea</taxon>
        <taxon>Methanobacteriati</taxon>
        <taxon>Methanobacteriota</taxon>
        <taxon>Stenosarchaea group</taxon>
        <taxon>Halobacteria</taxon>
        <taxon>Halobacteriales</taxon>
        <taxon>Haloferacaceae</taxon>
        <taxon>Haloquadratum</taxon>
    </lineage>
</organism>
<dbReference type="PANTHER" id="PTHR43618">
    <property type="entry name" value="7-ALPHA-HYDROXYSTEROID DEHYDROGENASE"/>
    <property type="match status" value="1"/>
</dbReference>
<dbReference type="HOGENOM" id="CLU_1954625_0_0_2"/>
<gene>
    <name evidence="4" type="ORF">J07HQW2_02645</name>
</gene>
<dbReference type="PRINTS" id="PR00081">
    <property type="entry name" value="GDHRDH"/>
</dbReference>
<sequence length="128" mass="13870">MTPHISAKSEALILGGSSGIGLATAEELSERGINVHLVGRTEAKLQDAVATLPGDGTGEYSVIDLSEDDDVDAFVEAVEQSDSSIQYLINSAGSFEPKPFLEHTESDYDKYSELNKAFFFITQLWPVE</sequence>
<keyword evidence="3" id="KW-0560">Oxidoreductase</keyword>
<accession>U1N063</accession>
<dbReference type="InterPro" id="IPR052178">
    <property type="entry name" value="Sec_Metab_Biosynth_SDR"/>
</dbReference>
<evidence type="ECO:0000313" key="4">
    <source>
        <dbReference type="EMBL" id="ERG96174.1"/>
    </source>
</evidence>
<evidence type="ECO:0000313" key="5">
    <source>
        <dbReference type="Proteomes" id="UP000030710"/>
    </source>
</evidence>
<name>U1N063_9EURY</name>
<dbReference type="Pfam" id="PF00106">
    <property type="entry name" value="adh_short"/>
    <property type="match status" value="1"/>
</dbReference>
<dbReference type="STRING" id="1238425.J07HQW2_02645"/>
<evidence type="ECO:0000256" key="1">
    <source>
        <dbReference type="ARBA" id="ARBA00006484"/>
    </source>
</evidence>
<dbReference type="Gene3D" id="3.40.50.720">
    <property type="entry name" value="NAD(P)-binding Rossmann-like Domain"/>
    <property type="match status" value="1"/>
</dbReference>
<evidence type="ECO:0000256" key="2">
    <source>
        <dbReference type="ARBA" id="ARBA00022857"/>
    </source>
</evidence>
<dbReference type="InterPro" id="IPR002347">
    <property type="entry name" value="SDR_fam"/>
</dbReference>
<proteinExistence type="inferred from homology"/>
<reference evidence="4 5" key="1">
    <citation type="journal article" date="2013" name="PLoS ONE">
        <title>Assembly-driven community genomics of a hypersaline microbial ecosystem.</title>
        <authorList>
            <person name="Podell S."/>
            <person name="Ugalde J.A."/>
            <person name="Narasingarao P."/>
            <person name="Banfield J.F."/>
            <person name="Heidelberg K.B."/>
            <person name="Allen E.E."/>
        </authorList>
    </citation>
    <scope>NUCLEOTIDE SEQUENCE [LARGE SCALE GENOMIC DNA]</scope>
    <source>
        <strain evidence="5">J07HQW2</strain>
    </source>
</reference>
<dbReference type="AlphaFoldDB" id="U1N063"/>
<dbReference type="CDD" id="cd05233">
    <property type="entry name" value="SDR_c"/>
    <property type="match status" value="1"/>
</dbReference>
<dbReference type="Proteomes" id="UP000030710">
    <property type="component" value="Unassembled WGS sequence"/>
</dbReference>
<dbReference type="SUPFAM" id="SSF51735">
    <property type="entry name" value="NAD(P)-binding Rossmann-fold domains"/>
    <property type="match status" value="1"/>
</dbReference>
<dbReference type="InterPro" id="IPR036291">
    <property type="entry name" value="NAD(P)-bd_dom_sf"/>
</dbReference>